<dbReference type="GO" id="GO:0035438">
    <property type="term" value="F:cyclic-di-GMP binding"/>
    <property type="evidence" value="ECO:0007669"/>
    <property type="project" value="InterPro"/>
</dbReference>
<name>A0AB38G2B6_9ENTR</name>
<evidence type="ECO:0000313" key="2">
    <source>
        <dbReference type="EMBL" id="SQA65494.1"/>
    </source>
</evidence>
<dbReference type="Gene3D" id="2.40.10.220">
    <property type="entry name" value="predicted glycosyltransferase like domains"/>
    <property type="match status" value="1"/>
</dbReference>
<evidence type="ECO:0000313" key="3">
    <source>
        <dbReference type="Proteomes" id="UP000251313"/>
    </source>
</evidence>
<dbReference type="InterPro" id="IPR009875">
    <property type="entry name" value="PilZ_domain"/>
</dbReference>
<sequence length="233" mass="26990">MEDAYVKQGLFEIIAIMREAVKKGSRVDVRAKTRVLASRIQKLDSSGFFIPWSEELAKERSALSFAIQDYNAKYEFKTTKAKSVTVNGINCLYVSFPESVNVTQRRKHLRLFLANKHNFQCYGKFNDGRKYHYRIKDISHGGCALIVENDERVSSLSGTTLRNVELDFNDVGTLVSDLHVINVKRIKETADDESDRDYFHLSCQFKRMTESTLRKLDNIIVKLLLEEKRLRRL</sequence>
<feature type="domain" description="PilZ" evidence="1">
    <location>
        <begin position="104"/>
        <end position="220"/>
    </location>
</feature>
<dbReference type="Proteomes" id="UP000251313">
    <property type="component" value="Unassembled WGS sequence"/>
</dbReference>
<accession>A0AB38G2B6</accession>
<reference evidence="2 3" key="1">
    <citation type="submission" date="2018-06" db="EMBL/GenBank/DDBJ databases">
        <authorList>
            <consortium name="Pathogen Informatics"/>
            <person name="Doyle S."/>
        </authorList>
    </citation>
    <scope>NUCLEOTIDE SEQUENCE [LARGE SCALE GENOMIC DNA]</scope>
    <source>
        <strain evidence="2 3">NCTC11967</strain>
    </source>
</reference>
<dbReference type="EMBL" id="UAVL01000021">
    <property type="protein sequence ID" value="SQA65494.1"/>
    <property type="molecule type" value="Genomic_DNA"/>
</dbReference>
<dbReference type="Pfam" id="PF07238">
    <property type="entry name" value="PilZ"/>
    <property type="match status" value="1"/>
</dbReference>
<protein>
    <submittedName>
        <fullName evidence="2">Cyclic di-GMP binding protein YcgR</fullName>
    </submittedName>
</protein>
<comment type="caution">
    <text evidence="2">The sequence shown here is derived from an EMBL/GenBank/DDBJ whole genome shotgun (WGS) entry which is preliminary data.</text>
</comment>
<evidence type="ECO:0000259" key="1">
    <source>
        <dbReference type="Pfam" id="PF07238"/>
    </source>
</evidence>
<gene>
    <name evidence="2" type="primary">ycgR_2</name>
    <name evidence="2" type="ORF">NCTC11967_04525</name>
</gene>
<dbReference type="AlphaFoldDB" id="A0AB38G2B6"/>
<dbReference type="RefSeq" id="WP_006818435.1">
    <property type="nucleotide sequence ID" value="NZ_CABKQJ010000015.1"/>
</dbReference>
<proteinExistence type="predicted"/>
<organism evidence="2 3">
    <name type="scientific">Yokenella regensburgei</name>
    <dbReference type="NCBI Taxonomy" id="158877"/>
    <lineage>
        <taxon>Bacteria</taxon>
        <taxon>Pseudomonadati</taxon>
        <taxon>Pseudomonadota</taxon>
        <taxon>Gammaproteobacteria</taxon>
        <taxon>Enterobacterales</taxon>
        <taxon>Enterobacteriaceae</taxon>
        <taxon>Yokenella</taxon>
    </lineage>
</organism>